<evidence type="ECO:0000313" key="1">
    <source>
        <dbReference type="EMBL" id="KAJ7725970.1"/>
    </source>
</evidence>
<sequence length="467" mass="53243">MRVRLAEIRENLALLHEEQISIQKALAAVTYPVLTLPPEITSEIFVQCTAHYIDNKPDSQSAPLVLTYVCKAWRDIAVHETRLWRSFRVAFYEPERYSIQTRHTLNLVRTYLERAGTGPLDMHIMHVHLHPRTDSPWTVDPLLHDIIRRSSQWHKVFLSLPWFILAEHFRDKMDFSTLETLALAGATDGPSRLCPISAFAAAPKLRDVTLYNCATPSIIALPWVQLTRFDVRGYNAETCLEVLRLAPNLISCAFHGPHRRDAVPDILPPPHRQLRHLTICGSGLNALLSRLTLPKLEEITIEEIPFSNSQRERSFVQFIRRSPALSQFTCHFSVPEEVKAQSIVSMFIAMPKLSSVHLTAYSDGVEAVLRNIRDSTSFLPCVQSMQFDIPYEDTNNYITSALLSEALSTRWNPEPNASDLRSFRLVWLGDSGEVGIGVEELYLEAQLFELKRQGMDIYIGTEEESWI</sequence>
<evidence type="ECO:0000313" key="2">
    <source>
        <dbReference type="Proteomes" id="UP001215598"/>
    </source>
</evidence>
<dbReference type="SUPFAM" id="SSF52047">
    <property type="entry name" value="RNI-like"/>
    <property type="match status" value="1"/>
</dbReference>
<dbReference type="EMBL" id="JARKIB010000190">
    <property type="protein sequence ID" value="KAJ7725970.1"/>
    <property type="molecule type" value="Genomic_DNA"/>
</dbReference>
<evidence type="ECO:0008006" key="3">
    <source>
        <dbReference type="Google" id="ProtNLM"/>
    </source>
</evidence>
<dbReference type="InterPro" id="IPR032675">
    <property type="entry name" value="LRR_dom_sf"/>
</dbReference>
<dbReference type="Proteomes" id="UP001215598">
    <property type="component" value="Unassembled WGS sequence"/>
</dbReference>
<reference evidence="1" key="1">
    <citation type="submission" date="2023-03" db="EMBL/GenBank/DDBJ databases">
        <title>Massive genome expansion in bonnet fungi (Mycena s.s.) driven by repeated elements and novel gene families across ecological guilds.</title>
        <authorList>
            <consortium name="Lawrence Berkeley National Laboratory"/>
            <person name="Harder C.B."/>
            <person name="Miyauchi S."/>
            <person name="Viragh M."/>
            <person name="Kuo A."/>
            <person name="Thoen E."/>
            <person name="Andreopoulos B."/>
            <person name="Lu D."/>
            <person name="Skrede I."/>
            <person name="Drula E."/>
            <person name="Henrissat B."/>
            <person name="Morin E."/>
            <person name="Kohler A."/>
            <person name="Barry K."/>
            <person name="LaButti K."/>
            <person name="Morin E."/>
            <person name="Salamov A."/>
            <person name="Lipzen A."/>
            <person name="Mereny Z."/>
            <person name="Hegedus B."/>
            <person name="Baldrian P."/>
            <person name="Stursova M."/>
            <person name="Weitz H."/>
            <person name="Taylor A."/>
            <person name="Grigoriev I.V."/>
            <person name="Nagy L.G."/>
            <person name="Martin F."/>
            <person name="Kauserud H."/>
        </authorList>
    </citation>
    <scope>NUCLEOTIDE SEQUENCE</scope>
    <source>
        <strain evidence="1">CBHHK182m</strain>
    </source>
</reference>
<accession>A0AAD7MNS0</accession>
<comment type="caution">
    <text evidence="1">The sequence shown here is derived from an EMBL/GenBank/DDBJ whole genome shotgun (WGS) entry which is preliminary data.</text>
</comment>
<proteinExistence type="predicted"/>
<organism evidence="1 2">
    <name type="scientific">Mycena metata</name>
    <dbReference type="NCBI Taxonomy" id="1033252"/>
    <lineage>
        <taxon>Eukaryota</taxon>
        <taxon>Fungi</taxon>
        <taxon>Dikarya</taxon>
        <taxon>Basidiomycota</taxon>
        <taxon>Agaricomycotina</taxon>
        <taxon>Agaricomycetes</taxon>
        <taxon>Agaricomycetidae</taxon>
        <taxon>Agaricales</taxon>
        <taxon>Marasmiineae</taxon>
        <taxon>Mycenaceae</taxon>
        <taxon>Mycena</taxon>
    </lineage>
</organism>
<name>A0AAD7MNS0_9AGAR</name>
<gene>
    <name evidence="1" type="ORF">B0H16DRAFT_1894963</name>
</gene>
<keyword evidence="2" id="KW-1185">Reference proteome</keyword>
<protein>
    <recommendedName>
        <fullName evidence="3">F-box domain-containing protein</fullName>
    </recommendedName>
</protein>
<dbReference type="AlphaFoldDB" id="A0AAD7MNS0"/>
<dbReference type="Gene3D" id="3.80.10.10">
    <property type="entry name" value="Ribonuclease Inhibitor"/>
    <property type="match status" value="1"/>
</dbReference>